<feature type="region of interest" description="Disordered" evidence="1">
    <location>
        <begin position="526"/>
        <end position="641"/>
    </location>
</feature>
<dbReference type="SMART" id="SM00100">
    <property type="entry name" value="cNMP"/>
    <property type="match status" value="1"/>
</dbReference>
<dbReference type="InterPro" id="IPR029044">
    <property type="entry name" value="Nucleotide-diphossugar_trans"/>
</dbReference>
<dbReference type="InterPro" id="IPR018490">
    <property type="entry name" value="cNMP-bd_dom_sf"/>
</dbReference>
<dbReference type="Proteomes" id="UP001642464">
    <property type="component" value="Unassembled WGS sequence"/>
</dbReference>
<evidence type="ECO:0000259" key="2">
    <source>
        <dbReference type="PROSITE" id="PS50042"/>
    </source>
</evidence>
<dbReference type="SUPFAM" id="SSF51206">
    <property type="entry name" value="cAMP-binding domain-like"/>
    <property type="match status" value="1"/>
</dbReference>
<dbReference type="PANTHER" id="PTHR10217">
    <property type="entry name" value="VOLTAGE AND LIGAND GATED POTASSIUM CHANNEL"/>
    <property type="match status" value="1"/>
</dbReference>
<sequence length="729" mass="81141">MRIFLRQMDGIDTGGCGTSWRSGLRGVGSLGDVDDRSCHVAHAPGEKDHAKDEEASAAAGAASYWRGTRVRQEEELNLPAPQIQIGENGSMSIEYDGYDLVQECLEYYVDKSLEARNQRRVYEKELHALNQRDSSRLDQHDLRAVMVYLLMENADRSLHKDLGLSLRCLARFFWHYPVVIFHTNGSTQAELAWLKSLAPPHMKVSFEEVALGFPAEILNFPGGPDAFLQPPLCMLDGKHWWTSHRTCGCRCPAWRPQCWPVNWMHAAHFFTAGMFRTKTFQDGGYDYFFRVDTDLFFVAAPVVDPFKLMAETGCVMVYDHLSREAPGCFDDFDRRSAEFLEQMEYTGEPDVDILLVGKGPAAAGGQWTIGDARFFTTPLYLQFAEHMVSGIYAHRWELILNASIETFVDDQVIFREHDDVDRIYFIQHGEAAVCVDDQPIEKISSGKVIGMGAIFESLGLPVTIKAMAACNMRTVTKQNFLSALQKYPEEASHLRTFAERLCKEETTRWEKRSAILRTKRKLKAISAMRGGRKHLAPKDDTFDRQASSMSGVSETPVSPGRPLQDEATRRAKVQAIRAQMQARARGAPGEVPAPAAPPSSPDPGRRARTRTQSGVGVAEKTTSQDEVRPCGPGALSQSPEDSLMEVDDLNTLEQISPAATTMEDSGLARQQSTGSETMITASSGTREGHRVRRQHSAGTRGKEEGKVERRSMKRSFLPVVPGAKPSEGA</sequence>
<dbReference type="EMBL" id="CAXAMM010042795">
    <property type="protein sequence ID" value="CAK9106676.1"/>
    <property type="molecule type" value="Genomic_DNA"/>
</dbReference>
<dbReference type="Gene3D" id="2.60.120.10">
    <property type="entry name" value="Jelly Rolls"/>
    <property type="match status" value="1"/>
</dbReference>
<gene>
    <name evidence="3" type="ORF">SCF082_LOCUS49686</name>
</gene>
<dbReference type="InterPro" id="IPR000595">
    <property type="entry name" value="cNMP-bd_dom"/>
</dbReference>
<reference evidence="3 4" key="1">
    <citation type="submission" date="2024-02" db="EMBL/GenBank/DDBJ databases">
        <authorList>
            <person name="Chen Y."/>
            <person name="Shah S."/>
            <person name="Dougan E. K."/>
            <person name="Thang M."/>
            <person name="Chan C."/>
        </authorList>
    </citation>
    <scope>NUCLEOTIDE SEQUENCE [LARGE SCALE GENOMIC DNA]</scope>
</reference>
<keyword evidence="4" id="KW-1185">Reference proteome</keyword>
<evidence type="ECO:0000313" key="3">
    <source>
        <dbReference type="EMBL" id="CAK9106676.1"/>
    </source>
</evidence>
<feature type="compositionally biased region" description="Low complexity" evidence="1">
    <location>
        <begin position="574"/>
        <end position="593"/>
    </location>
</feature>
<feature type="compositionally biased region" description="Polar residues" evidence="1">
    <location>
        <begin position="659"/>
        <end position="685"/>
    </location>
</feature>
<proteinExistence type="predicted"/>
<feature type="compositionally biased region" description="Basic and acidic residues" evidence="1">
    <location>
        <begin position="700"/>
        <end position="710"/>
    </location>
</feature>
<protein>
    <recommendedName>
        <fullName evidence="2">Cyclic nucleotide-binding domain-containing protein</fullName>
    </recommendedName>
</protein>
<evidence type="ECO:0000313" key="4">
    <source>
        <dbReference type="Proteomes" id="UP001642464"/>
    </source>
</evidence>
<evidence type="ECO:0000256" key="1">
    <source>
        <dbReference type="SAM" id="MobiDB-lite"/>
    </source>
</evidence>
<feature type="compositionally biased region" description="Polar residues" evidence="1">
    <location>
        <begin position="544"/>
        <end position="556"/>
    </location>
</feature>
<dbReference type="InterPro" id="IPR050818">
    <property type="entry name" value="KCNH_animal-type"/>
</dbReference>
<dbReference type="PANTHER" id="PTHR10217:SF435">
    <property type="entry name" value="POTASSIUM VOLTAGE-GATED CHANNEL PROTEIN EAG"/>
    <property type="match status" value="1"/>
</dbReference>
<feature type="region of interest" description="Disordered" evidence="1">
    <location>
        <begin position="659"/>
        <end position="729"/>
    </location>
</feature>
<dbReference type="CDD" id="cd00038">
    <property type="entry name" value="CAP_ED"/>
    <property type="match status" value="1"/>
</dbReference>
<dbReference type="Pfam" id="PF00027">
    <property type="entry name" value="cNMP_binding"/>
    <property type="match status" value="1"/>
</dbReference>
<dbReference type="PROSITE" id="PS50042">
    <property type="entry name" value="CNMP_BINDING_3"/>
    <property type="match status" value="1"/>
</dbReference>
<comment type="caution">
    <text evidence="3">The sequence shown here is derived from an EMBL/GenBank/DDBJ whole genome shotgun (WGS) entry which is preliminary data.</text>
</comment>
<feature type="domain" description="Cyclic nucleotide-binding" evidence="2">
    <location>
        <begin position="407"/>
        <end position="484"/>
    </location>
</feature>
<accession>A0ABP0S2W3</accession>
<dbReference type="InterPro" id="IPR014710">
    <property type="entry name" value="RmlC-like_jellyroll"/>
</dbReference>
<dbReference type="SUPFAM" id="SSF53448">
    <property type="entry name" value="Nucleotide-diphospho-sugar transferases"/>
    <property type="match status" value="1"/>
</dbReference>
<organism evidence="3 4">
    <name type="scientific">Durusdinium trenchii</name>
    <dbReference type="NCBI Taxonomy" id="1381693"/>
    <lineage>
        <taxon>Eukaryota</taxon>
        <taxon>Sar</taxon>
        <taxon>Alveolata</taxon>
        <taxon>Dinophyceae</taxon>
        <taxon>Suessiales</taxon>
        <taxon>Symbiodiniaceae</taxon>
        <taxon>Durusdinium</taxon>
    </lineage>
</organism>
<name>A0ABP0S2W3_9DINO</name>